<dbReference type="Pfam" id="PF26631">
    <property type="entry name" value="DUF8204"/>
    <property type="match status" value="1"/>
</dbReference>
<dbReference type="EMBL" id="CM010715">
    <property type="protein sequence ID" value="RZC44738.1"/>
    <property type="molecule type" value="Genomic_DNA"/>
</dbReference>
<dbReference type="OMA" id="THAHNRE"/>
<dbReference type="PANTHER" id="PTHR34566">
    <property type="entry name" value="ALTERED INHERITANCE OF MITOCHONDRIA PROTEIN"/>
    <property type="match status" value="1"/>
</dbReference>
<protein>
    <recommendedName>
        <fullName evidence="2">DUF8204 domain-containing protein</fullName>
    </recommendedName>
</protein>
<reference evidence="3 4" key="1">
    <citation type="journal article" date="2018" name="Science">
        <title>The opium poppy genome and morphinan production.</title>
        <authorList>
            <person name="Guo L."/>
            <person name="Winzer T."/>
            <person name="Yang X."/>
            <person name="Li Y."/>
            <person name="Ning Z."/>
            <person name="He Z."/>
            <person name="Teodor R."/>
            <person name="Lu Y."/>
            <person name="Bowser T.A."/>
            <person name="Graham I.A."/>
            <person name="Ye K."/>
        </authorList>
    </citation>
    <scope>NUCLEOTIDE SEQUENCE [LARGE SCALE GENOMIC DNA]</scope>
    <source>
        <strain evidence="4">cv. HN1</strain>
        <tissue evidence="3">Leaves</tissue>
    </source>
</reference>
<dbReference type="PANTHER" id="PTHR34566:SF2">
    <property type="entry name" value="ALTERED INHERITANCE OF MITOCHONDRIA PROTEIN"/>
    <property type="match status" value="1"/>
</dbReference>
<dbReference type="Proteomes" id="UP000316621">
    <property type="component" value="Chromosome 1"/>
</dbReference>
<feature type="region of interest" description="Disordered" evidence="1">
    <location>
        <begin position="134"/>
        <end position="180"/>
    </location>
</feature>
<name>A0A4Y7IB50_PAPSO</name>
<gene>
    <name evidence="3" type="ORF">C5167_037694</name>
</gene>
<evidence type="ECO:0000313" key="3">
    <source>
        <dbReference type="EMBL" id="RZC44738.1"/>
    </source>
</evidence>
<feature type="domain" description="DUF8204" evidence="2">
    <location>
        <begin position="24"/>
        <end position="126"/>
    </location>
</feature>
<dbReference type="Gramene" id="RZC44738">
    <property type="protein sequence ID" value="RZC44738"/>
    <property type="gene ID" value="C5167_037694"/>
</dbReference>
<evidence type="ECO:0000313" key="4">
    <source>
        <dbReference type="Proteomes" id="UP000316621"/>
    </source>
</evidence>
<feature type="compositionally biased region" description="Low complexity" evidence="1">
    <location>
        <begin position="134"/>
        <end position="156"/>
    </location>
</feature>
<sequence>MERERGMEGSRKNEKLQVKDGGIKGKSCKGCLYYSSIHKSKERKPLCVGISRTLQVPSHIVGESEVEASKEGRRLTDFKYVCVGYSVHMDNKDKDPATNPDAGARNPSNPQGKRSELPFCIGIELLVDKRPAAATATATAGQAPGHAPGRAPAHAPAHARKTEDGQPLSQPQSSKPPQPAAEEFLPRQVYRVILCFFTVIITTTVFTRNANIVASGVLKNVYRVGNYIKANVDDMMYPYRRRPK</sequence>
<proteinExistence type="predicted"/>
<accession>A0A4Y7IB50</accession>
<evidence type="ECO:0000256" key="1">
    <source>
        <dbReference type="SAM" id="MobiDB-lite"/>
    </source>
</evidence>
<dbReference type="STRING" id="3469.A0A4Y7IB50"/>
<organism evidence="3 4">
    <name type="scientific">Papaver somniferum</name>
    <name type="common">Opium poppy</name>
    <dbReference type="NCBI Taxonomy" id="3469"/>
    <lineage>
        <taxon>Eukaryota</taxon>
        <taxon>Viridiplantae</taxon>
        <taxon>Streptophyta</taxon>
        <taxon>Embryophyta</taxon>
        <taxon>Tracheophyta</taxon>
        <taxon>Spermatophyta</taxon>
        <taxon>Magnoliopsida</taxon>
        <taxon>Ranunculales</taxon>
        <taxon>Papaveraceae</taxon>
        <taxon>Papaveroideae</taxon>
        <taxon>Papaver</taxon>
    </lineage>
</organism>
<feature type="region of interest" description="Disordered" evidence="1">
    <location>
        <begin position="91"/>
        <end position="115"/>
    </location>
</feature>
<dbReference type="InterPro" id="IPR058517">
    <property type="entry name" value="DUF8204"/>
</dbReference>
<dbReference type="AlphaFoldDB" id="A0A4Y7IB50"/>
<evidence type="ECO:0000259" key="2">
    <source>
        <dbReference type="Pfam" id="PF26631"/>
    </source>
</evidence>
<keyword evidence="4" id="KW-1185">Reference proteome</keyword>